<proteinExistence type="predicted"/>
<organism evidence="1 2">
    <name type="scientific">Marasmius crinis-equi</name>
    <dbReference type="NCBI Taxonomy" id="585013"/>
    <lineage>
        <taxon>Eukaryota</taxon>
        <taxon>Fungi</taxon>
        <taxon>Dikarya</taxon>
        <taxon>Basidiomycota</taxon>
        <taxon>Agaricomycotina</taxon>
        <taxon>Agaricomycetes</taxon>
        <taxon>Agaricomycetidae</taxon>
        <taxon>Agaricales</taxon>
        <taxon>Marasmiineae</taxon>
        <taxon>Marasmiaceae</taxon>
        <taxon>Marasmius</taxon>
    </lineage>
</organism>
<dbReference type="Gene3D" id="3.60.21.10">
    <property type="match status" value="2"/>
</dbReference>
<dbReference type="SUPFAM" id="SSF56300">
    <property type="entry name" value="Metallo-dependent phosphatases"/>
    <property type="match status" value="1"/>
</dbReference>
<comment type="caution">
    <text evidence="1">The sequence shown here is derived from an EMBL/GenBank/DDBJ whole genome shotgun (WGS) entry which is preliminary data.</text>
</comment>
<name>A0ABR3ERZ2_9AGAR</name>
<keyword evidence="2" id="KW-1185">Reference proteome</keyword>
<dbReference type="InterPro" id="IPR029052">
    <property type="entry name" value="Metallo-depent_PP-like"/>
</dbReference>
<protein>
    <submittedName>
        <fullName evidence="1">Uncharacterized protein</fullName>
    </submittedName>
</protein>
<dbReference type="InterPro" id="IPR006179">
    <property type="entry name" value="5_nucleotidase/apyrase"/>
</dbReference>
<dbReference type="PANTHER" id="PTHR11575">
    <property type="entry name" value="5'-NUCLEOTIDASE-RELATED"/>
    <property type="match status" value="1"/>
</dbReference>
<reference evidence="1 2" key="1">
    <citation type="submission" date="2024-02" db="EMBL/GenBank/DDBJ databases">
        <title>A draft genome for the cacao thread blight pathogen Marasmius crinis-equi.</title>
        <authorList>
            <person name="Cohen S.P."/>
            <person name="Baruah I.K."/>
            <person name="Amoako-Attah I."/>
            <person name="Bukari Y."/>
            <person name="Meinhardt L.W."/>
            <person name="Bailey B.A."/>
        </authorList>
    </citation>
    <scope>NUCLEOTIDE SEQUENCE [LARGE SCALE GENOMIC DNA]</scope>
    <source>
        <strain evidence="1 2">GH-76</strain>
    </source>
</reference>
<evidence type="ECO:0000313" key="2">
    <source>
        <dbReference type="Proteomes" id="UP001465976"/>
    </source>
</evidence>
<gene>
    <name evidence="1" type="ORF">V5O48_016411</name>
</gene>
<dbReference type="PANTHER" id="PTHR11575:SF41">
    <property type="entry name" value="PUTATIVE (AFU_ORTHOLOGUE AFUA_1G01160)-RELATED"/>
    <property type="match status" value="1"/>
</dbReference>
<dbReference type="PRINTS" id="PR01607">
    <property type="entry name" value="APYRASEFAMLY"/>
</dbReference>
<evidence type="ECO:0000313" key="1">
    <source>
        <dbReference type="EMBL" id="KAL0565617.1"/>
    </source>
</evidence>
<sequence>MAQKDEITFYHFNDVYHVSQPTRIARFAHALRKAKVEDLETLTIFSGDALGPSLEGSVLKGGHIVPVLNHLKIDVACYGNHGQSFTPLVEQTADWDSPNPDFDFGEDRLVELSSECRFPWVLSNAFHEHEQGGLLASAKEFVIRECHGYRIGFFIARRLRLEESVDLIVAVTHMRFEEDLQVARSTVGTSEPASRVDLILGGHDHEFMMEGNYTQTDATRAQGDIRIVKSGTDFRSYSLVKLVVSKSTLSKKTVIDEVH</sequence>
<accession>A0ABR3ERZ2</accession>
<dbReference type="EMBL" id="JBAHYK010002191">
    <property type="protein sequence ID" value="KAL0565617.1"/>
    <property type="molecule type" value="Genomic_DNA"/>
</dbReference>
<feature type="non-terminal residue" evidence="1">
    <location>
        <position position="259"/>
    </location>
</feature>
<dbReference type="Proteomes" id="UP001465976">
    <property type="component" value="Unassembled WGS sequence"/>
</dbReference>